<sequence>MFNRPIRPPRHVQGSTHFNCFPNCFPCFYSRLKWK</sequence>
<protein>
    <submittedName>
        <fullName evidence="1">Uncharacterized protein</fullName>
    </submittedName>
</protein>
<reference evidence="1" key="2">
    <citation type="journal article" date="2015" name="Fish Shellfish Immunol.">
        <title>Early steps in the European eel (Anguilla anguilla)-Vibrio vulnificus interaction in the gills: Role of the RtxA13 toxin.</title>
        <authorList>
            <person name="Callol A."/>
            <person name="Pajuelo D."/>
            <person name="Ebbesson L."/>
            <person name="Teles M."/>
            <person name="MacKenzie S."/>
            <person name="Amaro C."/>
        </authorList>
    </citation>
    <scope>NUCLEOTIDE SEQUENCE</scope>
</reference>
<dbReference type="AlphaFoldDB" id="A0A0E9UYQ9"/>
<proteinExistence type="predicted"/>
<evidence type="ECO:0000313" key="1">
    <source>
        <dbReference type="EMBL" id="JAH70937.1"/>
    </source>
</evidence>
<organism evidence="1">
    <name type="scientific">Anguilla anguilla</name>
    <name type="common">European freshwater eel</name>
    <name type="synonym">Muraena anguilla</name>
    <dbReference type="NCBI Taxonomy" id="7936"/>
    <lineage>
        <taxon>Eukaryota</taxon>
        <taxon>Metazoa</taxon>
        <taxon>Chordata</taxon>
        <taxon>Craniata</taxon>
        <taxon>Vertebrata</taxon>
        <taxon>Euteleostomi</taxon>
        <taxon>Actinopterygii</taxon>
        <taxon>Neopterygii</taxon>
        <taxon>Teleostei</taxon>
        <taxon>Anguilliformes</taxon>
        <taxon>Anguillidae</taxon>
        <taxon>Anguilla</taxon>
    </lineage>
</organism>
<dbReference type="EMBL" id="GBXM01037640">
    <property type="protein sequence ID" value="JAH70937.1"/>
    <property type="molecule type" value="Transcribed_RNA"/>
</dbReference>
<reference evidence="1" key="1">
    <citation type="submission" date="2014-11" db="EMBL/GenBank/DDBJ databases">
        <authorList>
            <person name="Amaro Gonzalez C."/>
        </authorList>
    </citation>
    <scope>NUCLEOTIDE SEQUENCE</scope>
</reference>
<name>A0A0E9UYQ9_ANGAN</name>
<accession>A0A0E9UYQ9</accession>